<evidence type="ECO:0000313" key="8">
    <source>
        <dbReference type="EMBL" id="SDO20017.1"/>
    </source>
</evidence>
<dbReference type="EMBL" id="FNIE01000008">
    <property type="protein sequence ID" value="SDO20017.1"/>
    <property type="molecule type" value="Genomic_DNA"/>
</dbReference>
<comment type="subcellular location">
    <subcellularLocation>
        <location evidence="6">Cell membrane</location>
        <topology evidence="6">Multi-pass membrane protein</topology>
    </subcellularLocation>
    <subcellularLocation>
        <location evidence="1">Membrane</location>
    </subcellularLocation>
</comment>
<dbReference type="GO" id="GO:0005886">
    <property type="term" value="C:plasma membrane"/>
    <property type="evidence" value="ECO:0007669"/>
    <property type="project" value="UniProtKB-SubCell"/>
</dbReference>
<evidence type="ECO:0000313" key="9">
    <source>
        <dbReference type="Proteomes" id="UP000199341"/>
    </source>
</evidence>
<reference evidence="8 9" key="1">
    <citation type="submission" date="2016-10" db="EMBL/GenBank/DDBJ databases">
        <authorList>
            <person name="de Groot N.N."/>
        </authorList>
    </citation>
    <scope>NUCLEOTIDE SEQUENCE [LARGE SCALE GENOMIC DNA]</scope>
    <source>
        <strain evidence="8 9">CGMCC 4.2022</strain>
    </source>
</reference>
<dbReference type="STRING" id="310781.SAMN05216259_108106"/>
<evidence type="ECO:0000256" key="4">
    <source>
        <dbReference type="ARBA" id="ARBA00022989"/>
    </source>
</evidence>
<evidence type="ECO:0000256" key="7">
    <source>
        <dbReference type="SAM" id="MobiDB-lite"/>
    </source>
</evidence>
<feature type="transmembrane region" description="Helical" evidence="6">
    <location>
        <begin position="256"/>
        <end position="273"/>
    </location>
</feature>
<evidence type="ECO:0000256" key="5">
    <source>
        <dbReference type="ARBA" id="ARBA00023136"/>
    </source>
</evidence>
<organism evidence="8 9">
    <name type="scientific">Actinacidiphila guanduensis</name>
    <dbReference type="NCBI Taxonomy" id="310781"/>
    <lineage>
        <taxon>Bacteria</taxon>
        <taxon>Bacillati</taxon>
        <taxon>Actinomycetota</taxon>
        <taxon>Actinomycetes</taxon>
        <taxon>Kitasatosporales</taxon>
        <taxon>Streptomycetaceae</taxon>
        <taxon>Actinacidiphila</taxon>
    </lineage>
</organism>
<name>A0A1H0HLN3_9ACTN</name>
<evidence type="ECO:0000256" key="2">
    <source>
        <dbReference type="ARBA" id="ARBA00007165"/>
    </source>
</evidence>
<accession>A0A1H0HLN3</accession>
<dbReference type="Pfam" id="PF02104">
    <property type="entry name" value="SURF1"/>
    <property type="match status" value="1"/>
</dbReference>
<feature type="compositionally biased region" description="Low complexity" evidence="7">
    <location>
        <begin position="286"/>
        <end position="295"/>
    </location>
</feature>
<keyword evidence="3 6" id="KW-0812">Transmembrane</keyword>
<protein>
    <recommendedName>
        <fullName evidence="6">SURF1-like protein</fullName>
    </recommendedName>
</protein>
<evidence type="ECO:0000256" key="3">
    <source>
        <dbReference type="ARBA" id="ARBA00022692"/>
    </source>
</evidence>
<feature type="transmembrane region" description="Helical" evidence="6">
    <location>
        <begin position="30"/>
        <end position="50"/>
    </location>
</feature>
<dbReference type="CDD" id="cd06662">
    <property type="entry name" value="SURF1"/>
    <property type="match status" value="1"/>
</dbReference>
<sequence length="306" mass="33109">MSGLRAPASGREGGTGSVDAVLRVLLTRRWIVLTVVFVAMVLVMYRLGLWQFHRYQQTNKDNHRISLAVHAPPVAIETLTRPGAKVPESERYRPVTVTGTYDPAHQFVVRRRTNSDGEIGFFLITPLVTSDGKAVLVNRGWVAPNNDDGAAFPALPKTPQGTVTLTGRLQPDETSALSGIRNVSGLPPRQYMLISSREQAANLPEPVLGGYLELVSAKPPLTRADSAQLVAGPDSDSQSTSDEAIVGKGVHLPYAIQWWLFAAMVPVGWGVLLRQDLKDRRKKAAAAKSAAAAPAEPEPVPTEQRS</sequence>
<feature type="region of interest" description="Disordered" evidence="7">
    <location>
        <begin position="283"/>
        <end position="306"/>
    </location>
</feature>
<dbReference type="AlphaFoldDB" id="A0A1H0HLN3"/>
<proteinExistence type="inferred from homology"/>
<keyword evidence="4 6" id="KW-1133">Transmembrane helix</keyword>
<dbReference type="PROSITE" id="PS50895">
    <property type="entry name" value="SURF1"/>
    <property type="match status" value="1"/>
</dbReference>
<keyword evidence="5 6" id="KW-0472">Membrane</keyword>
<comment type="similarity">
    <text evidence="2 6">Belongs to the SURF1 family.</text>
</comment>
<dbReference type="PANTHER" id="PTHR23427:SF2">
    <property type="entry name" value="SURFEIT LOCUS PROTEIN 1"/>
    <property type="match status" value="1"/>
</dbReference>
<evidence type="ECO:0000256" key="6">
    <source>
        <dbReference type="RuleBase" id="RU363076"/>
    </source>
</evidence>
<dbReference type="Proteomes" id="UP000199341">
    <property type="component" value="Unassembled WGS sequence"/>
</dbReference>
<dbReference type="InterPro" id="IPR002994">
    <property type="entry name" value="Surf1/Shy1"/>
</dbReference>
<keyword evidence="9" id="KW-1185">Reference proteome</keyword>
<evidence type="ECO:0000256" key="1">
    <source>
        <dbReference type="ARBA" id="ARBA00004370"/>
    </source>
</evidence>
<dbReference type="PANTHER" id="PTHR23427">
    <property type="entry name" value="SURFEIT LOCUS PROTEIN"/>
    <property type="match status" value="1"/>
</dbReference>
<keyword evidence="6" id="KW-1003">Cell membrane</keyword>
<gene>
    <name evidence="8" type="ORF">SAMN05216259_108106</name>
</gene>
<dbReference type="InterPro" id="IPR045214">
    <property type="entry name" value="Surf1/Surf4"/>
</dbReference>